<feature type="region of interest" description="Disordered" evidence="1">
    <location>
        <begin position="1"/>
        <end position="53"/>
    </location>
</feature>
<keyword evidence="2" id="KW-0472">Membrane</keyword>
<feature type="transmembrane region" description="Helical" evidence="2">
    <location>
        <begin position="116"/>
        <end position="134"/>
    </location>
</feature>
<dbReference type="EMBL" id="JBHLUH010000004">
    <property type="protein sequence ID" value="MFC0526350.1"/>
    <property type="molecule type" value="Genomic_DNA"/>
</dbReference>
<evidence type="ECO:0000256" key="2">
    <source>
        <dbReference type="SAM" id="Phobius"/>
    </source>
</evidence>
<accession>A0ABV6LVB7</accession>
<feature type="transmembrane region" description="Helical" evidence="2">
    <location>
        <begin position="57"/>
        <end position="83"/>
    </location>
</feature>
<feature type="transmembrane region" description="Helical" evidence="2">
    <location>
        <begin position="364"/>
        <end position="384"/>
    </location>
</feature>
<feature type="transmembrane region" description="Helical" evidence="2">
    <location>
        <begin position="230"/>
        <end position="253"/>
    </location>
</feature>
<evidence type="ECO:0000256" key="1">
    <source>
        <dbReference type="SAM" id="MobiDB-lite"/>
    </source>
</evidence>
<proteinExistence type="predicted"/>
<feature type="transmembrane region" description="Helical" evidence="2">
    <location>
        <begin position="155"/>
        <end position="177"/>
    </location>
</feature>
<keyword evidence="2" id="KW-0812">Transmembrane</keyword>
<sequence>MSATTPDQPEPDDLANRETVRITVREQQTVRLPSQRSGAGGAGRPSRPGRRPHRAPIPLAVAVAAFWAALVSYLPVAAVLGLAQFAEDAGSLPGAARVGLAGWLLGHGVPLDTPNGPLGLAPLALAAFAAWRVSRAGVHVTRAMGARHRGTPGQALSVAGAVGLAYGVIGLIAAAVLNTGDVSASPPRAGLTLAVFGAAAALVGALRTTGALRVVARRMPGVFRDGLRTGVVAAFLVLGAGAGAAGLAVAVGAGNASEMLGAYRAGVTGQAGITLVCVAYAPNAAVWAAAYLLGPGFAVGTDTVVRTTEVSVGALPAVPLLAGLPEGPLGGAGAALLAVPVLAGMAAGWLLARRMLRADPSARWRSVLGAALLSGPVAGLVLGAGALVSGGPLGGGRMAEIGPVAWQVVAMAAVVVAVGAVIGAAGTRAFTGP</sequence>
<evidence type="ECO:0000313" key="4">
    <source>
        <dbReference type="Proteomes" id="UP001589867"/>
    </source>
</evidence>
<keyword evidence="4" id="KW-1185">Reference proteome</keyword>
<protein>
    <submittedName>
        <fullName evidence="3">DUF6350 family protein</fullName>
    </submittedName>
</protein>
<gene>
    <name evidence="3" type="ORF">ACFFIA_01570</name>
</gene>
<evidence type="ECO:0000313" key="3">
    <source>
        <dbReference type="EMBL" id="MFC0526350.1"/>
    </source>
</evidence>
<dbReference type="Pfam" id="PF19877">
    <property type="entry name" value="DUF6350"/>
    <property type="match status" value="1"/>
</dbReference>
<feature type="compositionally biased region" description="Basic and acidic residues" evidence="1">
    <location>
        <begin position="14"/>
        <end position="24"/>
    </location>
</feature>
<feature type="transmembrane region" description="Helical" evidence="2">
    <location>
        <begin position="189"/>
        <end position="209"/>
    </location>
</feature>
<dbReference type="InterPro" id="IPR045931">
    <property type="entry name" value="DUF6350"/>
</dbReference>
<organism evidence="3 4">
    <name type="scientific">Phytohabitans kaempferiae</name>
    <dbReference type="NCBI Taxonomy" id="1620943"/>
    <lineage>
        <taxon>Bacteria</taxon>
        <taxon>Bacillati</taxon>
        <taxon>Actinomycetota</taxon>
        <taxon>Actinomycetes</taxon>
        <taxon>Micromonosporales</taxon>
        <taxon>Micromonosporaceae</taxon>
    </lineage>
</organism>
<comment type="caution">
    <text evidence="3">The sequence shown here is derived from an EMBL/GenBank/DDBJ whole genome shotgun (WGS) entry which is preliminary data.</text>
</comment>
<keyword evidence="2" id="KW-1133">Transmembrane helix</keyword>
<name>A0ABV6LVB7_9ACTN</name>
<dbReference type="Proteomes" id="UP001589867">
    <property type="component" value="Unassembled WGS sequence"/>
</dbReference>
<dbReference type="RefSeq" id="WP_377244120.1">
    <property type="nucleotide sequence ID" value="NZ_JBHLUH010000004.1"/>
</dbReference>
<reference evidence="3 4" key="1">
    <citation type="submission" date="2024-09" db="EMBL/GenBank/DDBJ databases">
        <authorList>
            <person name="Sun Q."/>
            <person name="Mori K."/>
        </authorList>
    </citation>
    <scope>NUCLEOTIDE SEQUENCE [LARGE SCALE GENOMIC DNA]</scope>
    <source>
        <strain evidence="3 4">TBRC 3947</strain>
    </source>
</reference>
<feature type="transmembrane region" description="Helical" evidence="2">
    <location>
        <begin position="404"/>
        <end position="425"/>
    </location>
</feature>
<feature type="transmembrane region" description="Helical" evidence="2">
    <location>
        <begin position="329"/>
        <end position="352"/>
    </location>
</feature>